<reference evidence="1 2" key="1">
    <citation type="submission" date="2020-04" db="EMBL/GenBank/DDBJ databases">
        <title>Genome sequence of Streptomyces galbus strain I339.</title>
        <authorList>
            <person name="Silva E.A.N."/>
            <person name="Merces M."/>
            <person name="Castelo Branco A.P.O.T."/>
            <person name="Vasconcelos P.C."/>
            <person name="Costa N.P."/>
            <person name="Marinho G.C.S."/>
            <person name="Oliveira C.J.B."/>
            <person name="Araujo D."/>
            <person name="Rodrigues Junior V.S."/>
            <person name="Almeida R."/>
            <person name="Silva Filho U.R."/>
            <person name="Andrade A.S.A."/>
            <person name="Cibulski S.P."/>
        </authorList>
    </citation>
    <scope>NUCLEOTIDE SEQUENCE [LARGE SCALE GENOMIC DNA]</scope>
    <source>
        <strain evidence="1 2">I339</strain>
    </source>
</reference>
<gene>
    <name evidence="1" type="ORF">HF200_22340</name>
</gene>
<organism evidence="1 2">
    <name type="scientific">Streptomyces galbus</name>
    <dbReference type="NCBI Taxonomy" id="33898"/>
    <lineage>
        <taxon>Bacteria</taxon>
        <taxon>Bacillati</taxon>
        <taxon>Actinomycetota</taxon>
        <taxon>Actinomycetes</taxon>
        <taxon>Kitasatosporales</taxon>
        <taxon>Streptomycetaceae</taxon>
        <taxon>Streptomyces</taxon>
    </lineage>
</organism>
<name>A0ABX1IS63_STRGB</name>
<keyword evidence="2" id="KW-1185">Reference proteome</keyword>
<proteinExistence type="predicted"/>
<evidence type="ECO:0000313" key="1">
    <source>
        <dbReference type="EMBL" id="NKQ27086.1"/>
    </source>
</evidence>
<evidence type="ECO:0000313" key="2">
    <source>
        <dbReference type="Proteomes" id="UP000744032"/>
    </source>
</evidence>
<accession>A0ABX1IS63</accession>
<protein>
    <submittedName>
        <fullName evidence="1">Uncharacterized protein</fullName>
    </submittedName>
</protein>
<dbReference type="Proteomes" id="UP000744032">
    <property type="component" value="Unassembled WGS sequence"/>
</dbReference>
<dbReference type="EMBL" id="JAAXMD010000234">
    <property type="protein sequence ID" value="NKQ27086.1"/>
    <property type="molecule type" value="Genomic_DNA"/>
</dbReference>
<comment type="caution">
    <text evidence="1">The sequence shown here is derived from an EMBL/GenBank/DDBJ whole genome shotgun (WGS) entry which is preliminary data.</text>
</comment>
<sequence length="77" mass="8321">MSMGPRSYSDVAGELSVYAAKIEAAVTRTRWACAGYTYDEVKIALGTALTYEGVTDVLPQVVDELTRQIVEAPDIHG</sequence>
<dbReference type="RefSeq" id="WP_168375064.1">
    <property type="nucleotide sequence ID" value="NZ_JAAXMD010000234.1"/>
</dbReference>